<evidence type="ECO:0000256" key="1">
    <source>
        <dbReference type="ARBA" id="ARBA00004141"/>
    </source>
</evidence>
<comment type="caution">
    <text evidence="6">The sequence shown here is derived from an EMBL/GenBank/DDBJ whole genome shotgun (WGS) entry which is preliminary data.</text>
</comment>
<keyword evidence="3 5" id="KW-1133">Transmembrane helix</keyword>
<dbReference type="InterPro" id="IPR032808">
    <property type="entry name" value="DoxX"/>
</dbReference>
<dbReference type="OrthoDB" id="6522672at2"/>
<evidence type="ECO:0000313" key="7">
    <source>
        <dbReference type="Proteomes" id="UP000295293"/>
    </source>
</evidence>
<dbReference type="AlphaFoldDB" id="A0A4R6Z0F1"/>
<dbReference type="GO" id="GO:0016020">
    <property type="term" value="C:membrane"/>
    <property type="evidence" value="ECO:0007669"/>
    <property type="project" value="UniProtKB-SubCell"/>
</dbReference>
<dbReference type="EMBL" id="SNZH01000005">
    <property type="protein sequence ID" value="TDR45003.1"/>
    <property type="molecule type" value="Genomic_DNA"/>
</dbReference>
<evidence type="ECO:0000313" key="6">
    <source>
        <dbReference type="EMBL" id="TDR45003.1"/>
    </source>
</evidence>
<keyword evidence="2 5" id="KW-0812">Transmembrane</keyword>
<gene>
    <name evidence="6" type="ORF">DFR29_105186</name>
</gene>
<name>A0A4R6Z0F1_9GAMM</name>
<feature type="transmembrane region" description="Helical" evidence="5">
    <location>
        <begin position="7"/>
        <end position="27"/>
    </location>
</feature>
<evidence type="ECO:0000256" key="3">
    <source>
        <dbReference type="ARBA" id="ARBA00022989"/>
    </source>
</evidence>
<evidence type="ECO:0000256" key="5">
    <source>
        <dbReference type="SAM" id="Phobius"/>
    </source>
</evidence>
<keyword evidence="4 5" id="KW-0472">Membrane</keyword>
<sequence>MNDARRALLYWLARAALCLAFVYSGVAKLLDWSGALAEQAHFGLQPAALFAAATIAVQLGGSALVLFAPGRKAACGALALAGFTLAATLIGHAFWRETGMDRFRDLNAFLEHIGLIGGFVLVALYEGTRRRRSALA</sequence>
<evidence type="ECO:0000256" key="4">
    <source>
        <dbReference type="ARBA" id="ARBA00023136"/>
    </source>
</evidence>
<dbReference type="RefSeq" id="WP_133818508.1">
    <property type="nucleotide sequence ID" value="NZ_SNZH01000005.1"/>
</dbReference>
<feature type="transmembrane region" description="Helical" evidence="5">
    <location>
        <begin position="47"/>
        <end position="67"/>
    </location>
</feature>
<dbReference type="Pfam" id="PF07681">
    <property type="entry name" value="DoxX"/>
    <property type="match status" value="1"/>
</dbReference>
<reference evidence="6 7" key="1">
    <citation type="submission" date="2019-03" db="EMBL/GenBank/DDBJ databases">
        <title>Genomic Encyclopedia of Type Strains, Phase IV (KMG-IV): sequencing the most valuable type-strain genomes for metagenomic binning, comparative biology and taxonomic classification.</title>
        <authorList>
            <person name="Goeker M."/>
        </authorList>
    </citation>
    <scope>NUCLEOTIDE SEQUENCE [LARGE SCALE GENOMIC DNA]</scope>
    <source>
        <strain evidence="6 7">DSM 21667</strain>
    </source>
</reference>
<organism evidence="6 7">
    <name type="scientific">Tahibacter aquaticus</name>
    <dbReference type="NCBI Taxonomy" id="520092"/>
    <lineage>
        <taxon>Bacteria</taxon>
        <taxon>Pseudomonadati</taxon>
        <taxon>Pseudomonadota</taxon>
        <taxon>Gammaproteobacteria</taxon>
        <taxon>Lysobacterales</taxon>
        <taxon>Rhodanobacteraceae</taxon>
        <taxon>Tahibacter</taxon>
    </lineage>
</organism>
<keyword evidence="7" id="KW-1185">Reference proteome</keyword>
<comment type="subcellular location">
    <subcellularLocation>
        <location evidence="1">Membrane</location>
        <topology evidence="1">Multi-pass membrane protein</topology>
    </subcellularLocation>
</comment>
<accession>A0A4R6Z0F1</accession>
<feature type="transmembrane region" description="Helical" evidence="5">
    <location>
        <begin position="106"/>
        <end position="125"/>
    </location>
</feature>
<proteinExistence type="predicted"/>
<evidence type="ECO:0000256" key="2">
    <source>
        <dbReference type="ARBA" id="ARBA00022692"/>
    </source>
</evidence>
<dbReference type="Proteomes" id="UP000295293">
    <property type="component" value="Unassembled WGS sequence"/>
</dbReference>
<protein>
    <submittedName>
        <fullName evidence="6">Putative membrane protein YphA (DoxX/SURF4 family)</fullName>
    </submittedName>
</protein>
<feature type="transmembrane region" description="Helical" evidence="5">
    <location>
        <begin position="74"/>
        <end position="94"/>
    </location>
</feature>